<keyword evidence="1" id="KW-0732">Signal</keyword>
<sequence length="144" mass="14157">MARILSVFLALFIASAAVAAPVEQRQVGDLACNVDRFKIVTTLASTGSAVGKINGTDPTIATQVTAAQAGLTSSGEGIAAIALALVTGKDAPAPARIQVKQGLLDAQSALGNITDPTAAASVATAQTSLAAAIVDGNAVVADCK</sequence>
<dbReference type="AlphaFoldDB" id="A0AAD7I4V1"/>
<keyword evidence="3" id="KW-1185">Reference proteome</keyword>
<evidence type="ECO:0000256" key="1">
    <source>
        <dbReference type="SAM" id="SignalP"/>
    </source>
</evidence>
<name>A0AAD7I4V1_9AGAR</name>
<accession>A0AAD7I4V1</accession>
<dbReference type="Proteomes" id="UP001215280">
    <property type="component" value="Unassembled WGS sequence"/>
</dbReference>
<organism evidence="2 3">
    <name type="scientific">Mycena maculata</name>
    <dbReference type="NCBI Taxonomy" id="230809"/>
    <lineage>
        <taxon>Eukaryota</taxon>
        <taxon>Fungi</taxon>
        <taxon>Dikarya</taxon>
        <taxon>Basidiomycota</taxon>
        <taxon>Agaricomycotina</taxon>
        <taxon>Agaricomycetes</taxon>
        <taxon>Agaricomycetidae</taxon>
        <taxon>Agaricales</taxon>
        <taxon>Marasmiineae</taxon>
        <taxon>Mycenaceae</taxon>
        <taxon>Mycena</taxon>
    </lineage>
</organism>
<reference evidence="2" key="1">
    <citation type="submission" date="2023-03" db="EMBL/GenBank/DDBJ databases">
        <title>Massive genome expansion in bonnet fungi (Mycena s.s.) driven by repeated elements and novel gene families across ecological guilds.</title>
        <authorList>
            <consortium name="Lawrence Berkeley National Laboratory"/>
            <person name="Harder C.B."/>
            <person name="Miyauchi S."/>
            <person name="Viragh M."/>
            <person name="Kuo A."/>
            <person name="Thoen E."/>
            <person name="Andreopoulos B."/>
            <person name="Lu D."/>
            <person name="Skrede I."/>
            <person name="Drula E."/>
            <person name="Henrissat B."/>
            <person name="Morin E."/>
            <person name="Kohler A."/>
            <person name="Barry K."/>
            <person name="LaButti K."/>
            <person name="Morin E."/>
            <person name="Salamov A."/>
            <person name="Lipzen A."/>
            <person name="Mereny Z."/>
            <person name="Hegedus B."/>
            <person name="Baldrian P."/>
            <person name="Stursova M."/>
            <person name="Weitz H."/>
            <person name="Taylor A."/>
            <person name="Grigoriev I.V."/>
            <person name="Nagy L.G."/>
            <person name="Martin F."/>
            <person name="Kauserud H."/>
        </authorList>
    </citation>
    <scope>NUCLEOTIDE SEQUENCE</scope>
    <source>
        <strain evidence="2">CBHHK188m</strain>
    </source>
</reference>
<protein>
    <submittedName>
        <fullName evidence="2">Uncharacterized protein</fullName>
    </submittedName>
</protein>
<evidence type="ECO:0000313" key="2">
    <source>
        <dbReference type="EMBL" id="KAJ7735134.1"/>
    </source>
</evidence>
<feature type="signal peptide" evidence="1">
    <location>
        <begin position="1"/>
        <end position="19"/>
    </location>
</feature>
<feature type="chain" id="PRO_5042027163" evidence="1">
    <location>
        <begin position="20"/>
        <end position="144"/>
    </location>
</feature>
<gene>
    <name evidence="2" type="ORF">DFH07DRAFT_780143</name>
</gene>
<evidence type="ECO:0000313" key="3">
    <source>
        <dbReference type="Proteomes" id="UP001215280"/>
    </source>
</evidence>
<dbReference type="EMBL" id="JARJLG010000157">
    <property type="protein sequence ID" value="KAJ7735134.1"/>
    <property type="molecule type" value="Genomic_DNA"/>
</dbReference>
<comment type="caution">
    <text evidence="2">The sequence shown here is derived from an EMBL/GenBank/DDBJ whole genome shotgun (WGS) entry which is preliminary data.</text>
</comment>
<proteinExistence type="predicted"/>